<dbReference type="InterPro" id="IPR052640">
    <property type="entry name" value="Gemin-5"/>
</dbReference>
<dbReference type="InterPro" id="IPR019775">
    <property type="entry name" value="WD40_repeat_CS"/>
</dbReference>
<organism evidence="8">
    <name type="scientific">Clastoptera arizonana</name>
    <name type="common">Arizona spittle bug</name>
    <dbReference type="NCBI Taxonomy" id="38151"/>
    <lineage>
        <taxon>Eukaryota</taxon>
        <taxon>Metazoa</taxon>
        <taxon>Ecdysozoa</taxon>
        <taxon>Arthropoda</taxon>
        <taxon>Hexapoda</taxon>
        <taxon>Insecta</taxon>
        <taxon>Pterygota</taxon>
        <taxon>Neoptera</taxon>
        <taxon>Paraneoptera</taxon>
        <taxon>Hemiptera</taxon>
        <taxon>Auchenorrhyncha</taxon>
        <taxon>Cercopoidea</taxon>
        <taxon>Clastopteridae</taxon>
        <taxon>Clastoptera</taxon>
    </lineage>
</organism>
<gene>
    <name evidence="8" type="ORF">g.16259</name>
</gene>
<feature type="domain" description="Gem-associated protein 5 first beta-propeller" evidence="5">
    <location>
        <begin position="24"/>
        <end position="205"/>
    </location>
</feature>
<dbReference type="GO" id="GO:0000387">
    <property type="term" value="P:spliceosomal snRNP assembly"/>
    <property type="evidence" value="ECO:0007669"/>
    <property type="project" value="TreeGrafter"/>
</dbReference>
<dbReference type="GO" id="GO:0003730">
    <property type="term" value="F:mRNA 3'-UTR binding"/>
    <property type="evidence" value="ECO:0007669"/>
    <property type="project" value="TreeGrafter"/>
</dbReference>
<reference evidence="8" key="1">
    <citation type="submission" date="2015-12" db="EMBL/GenBank/DDBJ databases">
        <title>De novo transcriptome assembly of four potential Pierce s Disease insect vectors from Arizona vineyards.</title>
        <authorList>
            <person name="Tassone E.E."/>
        </authorList>
    </citation>
    <scope>NUCLEOTIDE SEQUENCE</scope>
</reference>
<feature type="compositionally biased region" description="Basic and acidic residues" evidence="4">
    <location>
        <begin position="1340"/>
        <end position="1352"/>
    </location>
</feature>
<dbReference type="EMBL" id="GEDC01024349">
    <property type="protein sequence ID" value="JAS12949.1"/>
    <property type="molecule type" value="Transcribed_RNA"/>
</dbReference>
<feature type="repeat" description="WD" evidence="3">
    <location>
        <begin position="678"/>
        <end position="720"/>
    </location>
</feature>
<dbReference type="SUPFAM" id="SSF50978">
    <property type="entry name" value="WD40 repeat-like"/>
    <property type="match status" value="2"/>
</dbReference>
<dbReference type="Pfam" id="PF23770">
    <property type="entry name" value="Beta-prop_RIG_1st"/>
    <property type="match status" value="1"/>
</dbReference>
<dbReference type="PROSITE" id="PS50082">
    <property type="entry name" value="WD_REPEATS_2"/>
    <property type="match status" value="3"/>
</dbReference>
<feature type="compositionally biased region" description="Basic and acidic residues" evidence="4">
    <location>
        <begin position="1310"/>
        <end position="1329"/>
    </location>
</feature>
<dbReference type="InterPro" id="IPR056421">
    <property type="entry name" value="TPR_GEMI5"/>
</dbReference>
<keyword evidence="1 3" id="KW-0853">WD repeat</keyword>
<evidence type="ECO:0000256" key="2">
    <source>
        <dbReference type="ARBA" id="ARBA00022737"/>
    </source>
</evidence>
<dbReference type="InterPro" id="IPR056424">
    <property type="entry name" value="Beta-prop_GEMI5_2nd"/>
</dbReference>
<dbReference type="GO" id="GO:0005634">
    <property type="term" value="C:nucleus"/>
    <property type="evidence" value="ECO:0007669"/>
    <property type="project" value="TreeGrafter"/>
</dbReference>
<dbReference type="SMART" id="SM00320">
    <property type="entry name" value="WD40"/>
    <property type="match status" value="9"/>
</dbReference>
<evidence type="ECO:0000256" key="1">
    <source>
        <dbReference type="ARBA" id="ARBA00022574"/>
    </source>
</evidence>
<sequence>MNPSVIPSAPNWFQSQIFVCNEDGLLVYAAKNDIVFLHIKKKKEYFYECSLICHAHNDRINSIVFSPKSGQFINCIASCGDDGFIRIWDILSHELKLCNSGSEDNLKVIGLDWSADPNVVISVNETGSITYWELDSNTFRQITISQKFSPSCLKCCPHDKNIIAIGAKTGLIFIVNVKGNGKLLFRVKGHEGDVVSLSWCPVPDNVFSLNGGNIQNEDEEHNSKDRTLLIASGGTDKFIYIWKAGIDMRYITKFGLPLQTKHQNFRKKNINDSANNNFIMVFWTDPYQILSGSLFGDLLSWNIKQIVDFLNSQTKEDKSSYSLKLFQPKIVHSKHNKGLFTIASPISVERNIDIKEDKRIIFTSAVDKHIVGCIAGKNEIILNLPCISNVIYSLAISPHDPNWLAIGVGDSKVVLLDLCSSPMFKYTQVFWKKINGKVMSLAWHPHEEGILAYGTGDGKIGLIHTDTDQPPTILKLYLHMSIYTLQWGPPIIINEDTENVPLTLFAVGERQVVQYCVETPEKNPLSLKDIIKAADLSSGMKSCARTDCTFKYDKHIFAVSNENGSVHIISCKDKTRWHTLYPHKKSINSLLWHPKCENNEPNLKYGDLLASAAENIKVFNIPSKQDCTVNLVASLNLHAEKIVSLAWNPHSSGKLISSSYDYTIQIWDVITQSSLGCYEGHSSPVLGALFSEIDPNYIISGSYDNTLRIWHVNELKTIEPMRRKHFFASVKKQRSSAPMATVITSNSRQWTFNTSSNSNTSINNTEEPLVKNKGYDDFKKRLKNRALFPGTGLQLSNARHADELFNRLFSKSTPEESCNESFDYLNWFGDQKAVKNVLLKEHSLLMETGDIPKACHNSLWRGDITSMIKEAIKKKQLTDWMVSISPMCSYDCWTDACFAYAEQLTQCGDCITAASYFLAIHKVEEAVLCLAENNFFKEALAIAKSRYPEDDPTISYVLKKWGDYSKISGQSSLAAHCFIELEDYLTAIDCLVNCKDLKSLKLAAMIADKTGALERSDVLYKECLQLGLQNENYVIVEDILDQKSEYGAWKLWLHANQKIHSMKANKKHCDQLFLSWLKGECSTDNMLEQMEPFCMEIGKAYAVLDSFIPKVKIPVYEKELWYIVSGQISLLCASYHDADQLSALQYLVSALSCLYQYQTNHEAHPGLLYVCYFFSPQGPFAPNSIFMTTCETEQEKILMKSAKAFLCAAVVNWLCNKKSVKAFITNQDDSIEESKNSKSEVDFTWLEELFNKCQADVLDPESFKFFKAKSERQLLVEEVGKDVIEEKIKRKSLDKNKKMTKKGNILKTHNSNEDDTKIKENESDRKESFIENGSNGITKKSIELNDSSKTEDLSLTDDTSEEKQSYSNSTIGNGENVSIQVRVSNNEDVMSKEIVDINKNHSNDSVQNLDTVSETENSVKSPEKNKTELAKVDTLINKFQQSRIFSPNPFIACVNIKCVINHYVRQFNSELAEKLDNNCDNMWKNCSSF</sequence>
<dbReference type="Gene3D" id="2.130.10.10">
    <property type="entry name" value="YVTN repeat-like/Quinoprotein amine dehydrogenase"/>
    <property type="match status" value="2"/>
</dbReference>
<evidence type="ECO:0000313" key="8">
    <source>
        <dbReference type="EMBL" id="JAS12949.1"/>
    </source>
</evidence>
<proteinExistence type="predicted"/>
<evidence type="ECO:0000256" key="3">
    <source>
        <dbReference type="PROSITE-ProRule" id="PRU00221"/>
    </source>
</evidence>
<evidence type="ECO:0000259" key="6">
    <source>
        <dbReference type="Pfam" id="PF23774"/>
    </source>
</evidence>
<dbReference type="PANTHER" id="PTHR46362">
    <property type="entry name" value="GEM-ASSOCIATED PROTEIN 5"/>
    <property type="match status" value="1"/>
</dbReference>
<feature type="domain" description="Gem-associated protein 5 second beta-propeller" evidence="7">
    <location>
        <begin position="398"/>
        <end position="702"/>
    </location>
</feature>
<dbReference type="PANTHER" id="PTHR46362:SF1">
    <property type="entry name" value="GEM-ASSOCIATED PROTEIN 5"/>
    <property type="match status" value="1"/>
</dbReference>
<name>A0A1B6CHN6_9HEMI</name>
<dbReference type="Pfam" id="PF23774">
    <property type="entry name" value="TPR_GEMI5"/>
    <property type="match status" value="1"/>
</dbReference>
<feature type="domain" description="Gem-associated protein 5 TPR" evidence="6">
    <location>
        <begin position="825"/>
        <end position="1032"/>
    </location>
</feature>
<accession>A0A1B6CHN6</accession>
<dbReference type="InterPro" id="IPR056432">
    <property type="entry name" value="Beta-prop_GEMI5_1st"/>
</dbReference>
<dbReference type="GO" id="GO:0032797">
    <property type="term" value="C:SMN complex"/>
    <property type="evidence" value="ECO:0007669"/>
    <property type="project" value="TreeGrafter"/>
</dbReference>
<dbReference type="InterPro" id="IPR036322">
    <property type="entry name" value="WD40_repeat_dom_sf"/>
</dbReference>
<evidence type="ECO:0000259" key="7">
    <source>
        <dbReference type="Pfam" id="PF23775"/>
    </source>
</evidence>
<dbReference type="InterPro" id="IPR015943">
    <property type="entry name" value="WD40/YVTN_repeat-like_dom_sf"/>
</dbReference>
<dbReference type="InterPro" id="IPR001680">
    <property type="entry name" value="WD40_rpt"/>
</dbReference>
<evidence type="ECO:0008006" key="9">
    <source>
        <dbReference type="Google" id="ProtNLM"/>
    </source>
</evidence>
<dbReference type="PROSITE" id="PS50294">
    <property type="entry name" value="WD_REPEATS_REGION"/>
    <property type="match status" value="3"/>
</dbReference>
<keyword evidence="2" id="KW-0677">Repeat</keyword>
<feature type="region of interest" description="Disordered" evidence="4">
    <location>
        <begin position="1299"/>
        <end position="1373"/>
    </location>
</feature>
<evidence type="ECO:0000256" key="4">
    <source>
        <dbReference type="SAM" id="MobiDB-lite"/>
    </source>
</evidence>
<dbReference type="Pfam" id="PF23775">
    <property type="entry name" value="Beta-prop_RIG_2nd"/>
    <property type="match status" value="1"/>
</dbReference>
<protein>
    <recommendedName>
        <fullName evidence="9">WD repeat-containing protein 55 homolog</fullName>
    </recommendedName>
</protein>
<dbReference type="PROSITE" id="PS00678">
    <property type="entry name" value="WD_REPEATS_1"/>
    <property type="match status" value="2"/>
</dbReference>
<feature type="repeat" description="WD" evidence="3">
    <location>
        <begin position="53"/>
        <end position="90"/>
    </location>
</feature>
<evidence type="ECO:0000259" key="5">
    <source>
        <dbReference type="Pfam" id="PF23770"/>
    </source>
</evidence>
<feature type="repeat" description="WD" evidence="3">
    <location>
        <begin position="635"/>
        <end position="669"/>
    </location>
</feature>